<dbReference type="PROSITE" id="PS51462">
    <property type="entry name" value="NUDIX"/>
    <property type="match status" value="1"/>
</dbReference>
<evidence type="ECO:0000313" key="4">
    <source>
        <dbReference type="EMBL" id="TSC92617.1"/>
    </source>
</evidence>
<dbReference type="InterPro" id="IPR000086">
    <property type="entry name" value="NUDIX_hydrolase_dom"/>
</dbReference>
<comment type="caution">
    <text evidence="4">The sequence shown here is derived from an EMBL/GenBank/DDBJ whole genome shotgun (WGS) entry which is preliminary data.</text>
</comment>
<evidence type="ECO:0000313" key="5">
    <source>
        <dbReference type="Proteomes" id="UP000315689"/>
    </source>
</evidence>
<sequence length="154" mass="18112">MPNKPHPQKRHQNIPASYLTLMKDNNVLLLRRFNTGYEDGNYSMIAGHVDQGETFTQCIIREAEEEAGIFLKPEDLNVVHVMHRNSRTTENNERVDVFFVARQWQGEPLNKESHKCDDLSWFELDNLPDNVIPYIRQALEGIKNRIYYSEHGWQ</sequence>
<accession>A0A554LIC2</accession>
<reference evidence="4 5" key="1">
    <citation type="submission" date="2017-07" db="EMBL/GenBank/DDBJ databases">
        <title>Mechanisms for carbon and nitrogen cycling indicate functional differentiation within the Candidate Phyla Radiation.</title>
        <authorList>
            <person name="Danczak R.E."/>
            <person name="Johnston M.D."/>
            <person name="Kenah C."/>
            <person name="Slattery M."/>
            <person name="Wrighton K.C."/>
            <person name="Wilkins M.J."/>
        </authorList>
    </citation>
    <scope>NUCLEOTIDE SEQUENCE [LARGE SCALE GENOMIC DNA]</scope>
    <source>
        <strain evidence="4">Licking1014_7</strain>
    </source>
</reference>
<organism evidence="4 5">
    <name type="scientific">Candidatus Berkelbacteria bacterium Licking1014_7</name>
    <dbReference type="NCBI Taxonomy" id="2017147"/>
    <lineage>
        <taxon>Bacteria</taxon>
        <taxon>Candidatus Berkelbacteria</taxon>
    </lineage>
</organism>
<gene>
    <name evidence="4" type="ORF">CEN89_547</name>
</gene>
<evidence type="ECO:0000259" key="3">
    <source>
        <dbReference type="PROSITE" id="PS51462"/>
    </source>
</evidence>
<evidence type="ECO:0000256" key="1">
    <source>
        <dbReference type="ARBA" id="ARBA00001946"/>
    </source>
</evidence>
<protein>
    <submittedName>
        <fullName evidence="4">Putative hydrolase</fullName>
    </submittedName>
</protein>
<dbReference type="GO" id="GO:0016787">
    <property type="term" value="F:hydrolase activity"/>
    <property type="evidence" value="ECO:0007669"/>
    <property type="project" value="UniProtKB-KW"/>
</dbReference>
<dbReference type="PANTHER" id="PTHR43046:SF16">
    <property type="entry name" value="ADP-RIBOSE PYROPHOSPHATASE YJHB-RELATED"/>
    <property type="match status" value="1"/>
</dbReference>
<feature type="domain" description="Nudix hydrolase" evidence="3">
    <location>
        <begin position="9"/>
        <end position="144"/>
    </location>
</feature>
<keyword evidence="2 4" id="KW-0378">Hydrolase</keyword>
<dbReference type="Proteomes" id="UP000315689">
    <property type="component" value="Unassembled WGS sequence"/>
</dbReference>
<evidence type="ECO:0000256" key="2">
    <source>
        <dbReference type="ARBA" id="ARBA00022801"/>
    </source>
</evidence>
<comment type="cofactor">
    <cofactor evidence="1">
        <name>Mg(2+)</name>
        <dbReference type="ChEBI" id="CHEBI:18420"/>
    </cofactor>
</comment>
<name>A0A554LIC2_9BACT</name>
<dbReference type="Gene3D" id="3.90.79.10">
    <property type="entry name" value="Nucleoside Triphosphate Pyrophosphohydrolase"/>
    <property type="match status" value="1"/>
</dbReference>
<dbReference type="CDD" id="cd04683">
    <property type="entry name" value="NUDIX_Hydrolase"/>
    <property type="match status" value="1"/>
</dbReference>
<dbReference type="InterPro" id="IPR020084">
    <property type="entry name" value="NUDIX_hydrolase_CS"/>
</dbReference>
<dbReference type="AlphaFoldDB" id="A0A554LIC2"/>
<dbReference type="PANTHER" id="PTHR43046">
    <property type="entry name" value="GDP-MANNOSE MANNOSYL HYDROLASE"/>
    <property type="match status" value="1"/>
</dbReference>
<dbReference type="EMBL" id="VMGK01000018">
    <property type="protein sequence ID" value="TSC92617.1"/>
    <property type="molecule type" value="Genomic_DNA"/>
</dbReference>
<proteinExistence type="predicted"/>
<dbReference type="Pfam" id="PF00293">
    <property type="entry name" value="NUDIX"/>
    <property type="match status" value="1"/>
</dbReference>
<dbReference type="PROSITE" id="PS00893">
    <property type="entry name" value="NUDIX_BOX"/>
    <property type="match status" value="1"/>
</dbReference>
<dbReference type="SUPFAM" id="SSF55811">
    <property type="entry name" value="Nudix"/>
    <property type="match status" value="1"/>
</dbReference>
<dbReference type="InterPro" id="IPR015797">
    <property type="entry name" value="NUDIX_hydrolase-like_dom_sf"/>
</dbReference>